<reference evidence="3 4" key="1">
    <citation type="submission" date="2021-07" db="EMBL/GenBank/DDBJ databases">
        <title>Paraburkholderia edwinii protects Aspergillus sp. from phenazines by acting as a toxin sponge.</title>
        <authorList>
            <person name="Dahlstrom K.M."/>
            <person name="Newman D.K."/>
        </authorList>
    </citation>
    <scope>NUCLEOTIDE SEQUENCE [LARGE SCALE GENOMIC DNA]</scope>
    <source>
        <strain evidence="3 4">Pe01</strain>
    </source>
</reference>
<evidence type="ECO:0000259" key="2">
    <source>
        <dbReference type="Pfam" id="PF12706"/>
    </source>
</evidence>
<evidence type="ECO:0000256" key="1">
    <source>
        <dbReference type="SAM" id="SignalP"/>
    </source>
</evidence>
<keyword evidence="4" id="KW-1185">Reference proteome</keyword>
<dbReference type="InterPro" id="IPR036866">
    <property type="entry name" value="RibonucZ/Hydroxyglut_hydro"/>
</dbReference>
<evidence type="ECO:0000313" key="4">
    <source>
        <dbReference type="Proteomes" id="UP000826462"/>
    </source>
</evidence>
<dbReference type="Pfam" id="PF12706">
    <property type="entry name" value="Lactamase_B_2"/>
    <property type="match status" value="1"/>
</dbReference>
<organism evidence="3 4">
    <name type="scientific">Paraburkholderia edwinii</name>
    <dbReference type="NCBI Taxonomy" id="2861782"/>
    <lineage>
        <taxon>Bacteria</taxon>
        <taxon>Pseudomonadati</taxon>
        <taxon>Pseudomonadota</taxon>
        <taxon>Betaproteobacteria</taxon>
        <taxon>Burkholderiales</taxon>
        <taxon>Burkholderiaceae</taxon>
        <taxon>Paraburkholderia</taxon>
    </lineage>
</organism>
<dbReference type="PANTHER" id="PTHR15032:SF4">
    <property type="entry name" value="N-ACYL-PHOSPHATIDYLETHANOLAMINE-HYDROLYZING PHOSPHOLIPASE D"/>
    <property type="match status" value="1"/>
</dbReference>
<feature type="signal peptide" evidence="1">
    <location>
        <begin position="1"/>
        <end position="21"/>
    </location>
</feature>
<feature type="chain" id="PRO_5046838420" evidence="1">
    <location>
        <begin position="22"/>
        <end position="366"/>
    </location>
</feature>
<feature type="domain" description="Metallo-beta-lactamase" evidence="2">
    <location>
        <begin position="112"/>
        <end position="315"/>
    </location>
</feature>
<keyword evidence="1" id="KW-0732">Signal</keyword>
<sequence length="366" mass="40440">MRLPLRLLLAFAGLAAGFALCQEPGQEAGAGAFQHAPRNGGRFVNNDGPLARASFLKWQWSRLVEGVPKAPDNGYRFPLDHPDTAWLSANRSVDTMTWIGHATALLQVGGVNILTDPIFSERASPFSFIGPKRKVPPALALDELPHIDIVLVSHSHYDHLDTASVEALNRQPGGPPLFLVPLGIKAWMAGKRIGNVEEFDWGDHTQAAGLDIWFVPSQHWSKRTLTDRDETLWGGWVVKTRDGAAHPFSFYFAGDTGYSGDFKKIGAAFGCFDLALIPIGAYAPRWFMRPQHVDPQEAVQIFEDVHAKRAIGIHWGTFQLSDEPLDEPPKLLEAAARDARLSPDAFTVLRHGQSIHFDDTEDRCSQ</sequence>
<name>A0ABX8UXH8_9BURK</name>
<gene>
    <name evidence="3" type="ORF">KZJ38_28965</name>
</gene>
<accession>A0ABX8UXH8</accession>
<dbReference type="SUPFAM" id="SSF56281">
    <property type="entry name" value="Metallo-hydrolase/oxidoreductase"/>
    <property type="match status" value="1"/>
</dbReference>
<proteinExistence type="predicted"/>
<dbReference type="Proteomes" id="UP000826462">
    <property type="component" value="Chromosome 2"/>
</dbReference>
<dbReference type="InterPro" id="IPR001279">
    <property type="entry name" value="Metallo-B-lactamas"/>
</dbReference>
<dbReference type="EMBL" id="CP080096">
    <property type="protein sequence ID" value="QYD73639.1"/>
    <property type="molecule type" value="Genomic_DNA"/>
</dbReference>
<dbReference type="RefSeq" id="WP_219803494.1">
    <property type="nucleotide sequence ID" value="NZ_CP080096.1"/>
</dbReference>
<evidence type="ECO:0000313" key="3">
    <source>
        <dbReference type="EMBL" id="QYD73639.1"/>
    </source>
</evidence>
<dbReference type="Gene3D" id="3.60.15.10">
    <property type="entry name" value="Ribonuclease Z/Hydroxyacylglutathione hydrolase-like"/>
    <property type="match status" value="1"/>
</dbReference>
<dbReference type="PANTHER" id="PTHR15032">
    <property type="entry name" value="N-ACYL-PHOSPHATIDYLETHANOLAMINE-HYDROLYZING PHOSPHOLIPASE D"/>
    <property type="match status" value="1"/>
</dbReference>
<protein>
    <submittedName>
        <fullName evidence="3">MBL fold metallo-hydrolase</fullName>
    </submittedName>
</protein>
<dbReference type="CDD" id="cd16283">
    <property type="entry name" value="RomA-like_MBL-fold"/>
    <property type="match status" value="1"/>
</dbReference>